<dbReference type="InterPro" id="IPR036249">
    <property type="entry name" value="Thioredoxin-like_sf"/>
</dbReference>
<dbReference type="STRING" id="13333.W1NUQ4"/>
<dbReference type="Gene3D" id="3.40.30.10">
    <property type="entry name" value="Glutaredoxin"/>
    <property type="match status" value="1"/>
</dbReference>
<feature type="region of interest" description="Disordered" evidence="1">
    <location>
        <begin position="1"/>
        <end position="41"/>
    </location>
</feature>
<evidence type="ECO:0000313" key="4">
    <source>
        <dbReference type="Proteomes" id="UP000017836"/>
    </source>
</evidence>
<keyword evidence="4" id="KW-1185">Reference proteome</keyword>
<evidence type="ECO:0000259" key="2">
    <source>
        <dbReference type="PROSITE" id="PS51352"/>
    </source>
</evidence>
<accession>W1NUQ4</accession>
<dbReference type="OMA" id="PEANNMP"/>
<dbReference type="eggNOG" id="KOG0907">
    <property type="taxonomic scope" value="Eukaryota"/>
</dbReference>
<dbReference type="PROSITE" id="PS51352">
    <property type="entry name" value="THIOREDOXIN_2"/>
    <property type="match status" value="1"/>
</dbReference>
<dbReference type="Pfam" id="PF00085">
    <property type="entry name" value="Thioredoxin"/>
    <property type="match status" value="1"/>
</dbReference>
<dbReference type="PRINTS" id="PR00421">
    <property type="entry name" value="THIOREDOXIN"/>
</dbReference>
<dbReference type="Gramene" id="ERN01362">
    <property type="protein sequence ID" value="ERN01362"/>
    <property type="gene ID" value="AMTR_s00002p00259670"/>
</dbReference>
<dbReference type="OrthoDB" id="10263751at2759"/>
<organism evidence="3 4">
    <name type="scientific">Amborella trichopoda</name>
    <dbReference type="NCBI Taxonomy" id="13333"/>
    <lineage>
        <taxon>Eukaryota</taxon>
        <taxon>Viridiplantae</taxon>
        <taxon>Streptophyta</taxon>
        <taxon>Embryophyta</taxon>
        <taxon>Tracheophyta</taxon>
        <taxon>Spermatophyta</taxon>
        <taxon>Magnoliopsida</taxon>
        <taxon>Amborellales</taxon>
        <taxon>Amborellaceae</taxon>
        <taxon>Amborella</taxon>
    </lineage>
</organism>
<gene>
    <name evidence="3" type="ORF">AMTR_s00002p00259670</name>
</gene>
<dbReference type="Proteomes" id="UP000017836">
    <property type="component" value="Unassembled WGS sequence"/>
</dbReference>
<sequence>MGAELSKNHALEQNSYHVAHPKMQDSNPPASPKKQGPNRVLPFHKSSEWRAYFDTTKSSKKLIVIDFGAAWCGPCRVMEPFFKELATKFPDVEFVKLDVDELMDVADEWEIQVMPTFILAKQGRVVEKVVGARKDDLALKVEKYRL</sequence>
<dbReference type="InterPro" id="IPR050620">
    <property type="entry name" value="Thioredoxin_H-type-like"/>
</dbReference>
<feature type="compositionally biased region" description="Basic and acidic residues" evidence="1">
    <location>
        <begin position="1"/>
        <end position="10"/>
    </location>
</feature>
<feature type="domain" description="Thioredoxin" evidence="2">
    <location>
        <begin position="21"/>
        <end position="146"/>
    </location>
</feature>
<dbReference type="CDD" id="cd02947">
    <property type="entry name" value="TRX_family"/>
    <property type="match status" value="1"/>
</dbReference>
<dbReference type="InterPro" id="IPR013766">
    <property type="entry name" value="Thioredoxin_domain"/>
</dbReference>
<evidence type="ECO:0000256" key="1">
    <source>
        <dbReference type="SAM" id="MobiDB-lite"/>
    </source>
</evidence>
<dbReference type="KEGG" id="atr:18429444"/>
<dbReference type="HOGENOM" id="CLU_090389_14_1_1"/>
<dbReference type="AlphaFoldDB" id="W1NUQ4"/>
<dbReference type="PANTHER" id="PTHR10438">
    <property type="entry name" value="THIOREDOXIN"/>
    <property type="match status" value="1"/>
</dbReference>
<dbReference type="EMBL" id="KI394767">
    <property type="protein sequence ID" value="ERN01362.1"/>
    <property type="molecule type" value="Genomic_DNA"/>
</dbReference>
<evidence type="ECO:0000313" key="3">
    <source>
        <dbReference type="EMBL" id="ERN01362.1"/>
    </source>
</evidence>
<protein>
    <recommendedName>
        <fullName evidence="2">Thioredoxin domain-containing protein</fullName>
    </recommendedName>
</protein>
<reference evidence="4" key="1">
    <citation type="journal article" date="2013" name="Science">
        <title>The Amborella genome and the evolution of flowering plants.</title>
        <authorList>
            <consortium name="Amborella Genome Project"/>
        </authorList>
    </citation>
    <scope>NUCLEOTIDE SEQUENCE [LARGE SCALE GENOMIC DNA]</scope>
</reference>
<name>W1NUQ4_AMBTC</name>
<dbReference type="SUPFAM" id="SSF52833">
    <property type="entry name" value="Thioredoxin-like"/>
    <property type="match status" value="1"/>
</dbReference>
<proteinExistence type="predicted"/>
<dbReference type="PANTHER" id="PTHR10438:SF463">
    <property type="entry name" value="THIOREDOXIN"/>
    <property type="match status" value="1"/>
</dbReference>